<protein>
    <recommendedName>
        <fullName evidence="3">DUF342 domain-containing protein</fullName>
    </recommendedName>
</protein>
<evidence type="ECO:0008006" key="3">
    <source>
        <dbReference type="Google" id="ProtNLM"/>
    </source>
</evidence>
<accession>A0A554XED6</accession>
<proteinExistence type="predicted"/>
<dbReference type="Proteomes" id="UP000316388">
    <property type="component" value="Unassembled WGS sequence"/>
</dbReference>
<name>A0A554XED6_9BURK</name>
<sequence length="777" mass="79865">MLRPVHPMASQRGIATVLILLLVGLSLSAAVFGTAHYIRSHQQQDVAVHAQTQAQMKAWTGAELVRQYLQQLQDSGQLAALYAKATPFDLTLSGDGVTDVVLARITATDSTAKTVTARITGVTAPDSSAEARAVLEVVYAVGAGSGTAPSLCATPRPTSTVLRGDVRITGGTTSFTSGEDYTDLAIDGSLTIESASQAIISGCTKGDITLSGGGIDANATLSSQNGTIRINSMAQPTNATLWARAISIGNTGSANYNALKAGAYEADVKTTGGVKVGTAYAGGRLLSATAGPSVPWRTGTVVPWSTGNLLVTLSDGGEYLVDMARVAIDSATGAVSNARAAAQKVNASGSAELPDSFTLHATDVAGGDIGLHTLSVQETWGYHVTMSGYGGSYERVLPAGDFKVVTASIQELRGGGFLWAIAGGCSSPSNCWNFPSITDGSIAGQFYYGSGKTPLSSHPKVQYPVAGTSPGLPGAPFCDTRTDTFDAAAFRSSANYIFDFDANGKPRLTIQHMKASDGRSIDRAGIDLTAVDPVPTTAPGAMVLRRINGVDFLGCDNQSPSNQYRDALACLRNATPATGWRLNGITKFPPGIALFIGPVTIDGVASSQGTLYNTILSTGGVTLTGSGHGPLVAPNFASPLSPVCDGPFYPANLCDKSTTPSSLAKWVDAEGQEHAGLPLANLAIGTNGDLSANSWDAPNGITGNVILGKSISTGGATISIAGLLTVGANERSATTITQGGLRLDTTRLTRDQGYLPGGSCTSAATPQPVAMKWSRYL</sequence>
<evidence type="ECO:0000313" key="2">
    <source>
        <dbReference type="Proteomes" id="UP000316388"/>
    </source>
</evidence>
<gene>
    <name evidence="1" type="ORF">Tfont_02729</name>
</gene>
<dbReference type="EMBL" id="VJOO01000051">
    <property type="protein sequence ID" value="TSE34207.1"/>
    <property type="molecule type" value="Genomic_DNA"/>
</dbReference>
<evidence type="ECO:0000313" key="1">
    <source>
        <dbReference type="EMBL" id="TSE34207.1"/>
    </source>
</evidence>
<reference evidence="1 2" key="1">
    <citation type="submission" date="2019-07" db="EMBL/GenBank/DDBJ databases">
        <title>Tepidimonas fonticaldi AT-A2 draft genome.</title>
        <authorList>
            <person name="Da Costa M.S."/>
            <person name="Froufe H.J.C."/>
            <person name="Egas C."/>
            <person name="Albuquerque L."/>
        </authorList>
    </citation>
    <scope>NUCLEOTIDE SEQUENCE [LARGE SCALE GENOMIC DNA]</scope>
    <source>
        <strain evidence="1 2">AT-A2</strain>
    </source>
</reference>
<dbReference type="AlphaFoldDB" id="A0A554XED6"/>
<comment type="caution">
    <text evidence="1">The sequence shown here is derived from an EMBL/GenBank/DDBJ whole genome shotgun (WGS) entry which is preliminary data.</text>
</comment>
<organism evidence="1 2">
    <name type="scientific">Tepidimonas fonticaldi</name>
    <dbReference type="NCBI Taxonomy" id="1101373"/>
    <lineage>
        <taxon>Bacteria</taxon>
        <taxon>Pseudomonadati</taxon>
        <taxon>Pseudomonadota</taxon>
        <taxon>Betaproteobacteria</taxon>
        <taxon>Burkholderiales</taxon>
        <taxon>Tepidimonas</taxon>
    </lineage>
</organism>
<dbReference type="RefSeq" id="WP_143969882.1">
    <property type="nucleotide sequence ID" value="NZ_VJOO01000051.1"/>
</dbReference>